<dbReference type="InterPro" id="IPR024651">
    <property type="entry name" value="FAD-SLDH_ssu"/>
</dbReference>
<evidence type="ECO:0000313" key="1">
    <source>
        <dbReference type="EMBL" id="KFD22358.1"/>
    </source>
</evidence>
<keyword evidence="1" id="KW-0560">Oxidoreductase</keyword>
<dbReference type="Proteomes" id="UP000028602">
    <property type="component" value="Unassembled WGS sequence"/>
</dbReference>
<keyword evidence="2" id="KW-1185">Reference proteome</keyword>
<gene>
    <name evidence="1" type="ORF">GTPT_0532</name>
</gene>
<dbReference type="RefSeq" id="WP_025901599.1">
    <property type="nucleotide sequence ID" value="NZ_ATMJ01000015.1"/>
</dbReference>
<name>A0A085JPG2_9GAMM</name>
<proteinExistence type="predicted"/>
<dbReference type="InterPro" id="IPR006311">
    <property type="entry name" value="TAT_signal"/>
</dbReference>
<dbReference type="eggNOG" id="ENOG5032RUF">
    <property type="taxonomic scope" value="Bacteria"/>
</dbReference>
<evidence type="ECO:0000313" key="2">
    <source>
        <dbReference type="Proteomes" id="UP000028602"/>
    </source>
</evidence>
<dbReference type="OrthoDB" id="8635030at2"/>
<accession>A0A085JPG2</accession>
<dbReference type="AlphaFoldDB" id="A0A085JPG2"/>
<dbReference type="EC" id="1.1.99.4" evidence="1"/>
<dbReference type="Pfam" id="PF12318">
    <property type="entry name" value="FAD-SLDH"/>
    <property type="match status" value="1"/>
</dbReference>
<reference evidence="1 2" key="1">
    <citation type="submission" date="2014-05" db="EMBL/GenBank/DDBJ databases">
        <title>ATOL: Assembling a taxonomically balanced genome-scale reconstruction of the evolutionary history of the Enterobacteriaceae.</title>
        <authorList>
            <person name="Plunkett G.III."/>
            <person name="Neeno-Eckwall E.C."/>
            <person name="Glasner J.D."/>
            <person name="Perna N.T."/>
        </authorList>
    </citation>
    <scope>NUCLEOTIDE SEQUENCE [LARGE SCALE GENOMIC DNA]</scope>
    <source>
        <strain evidence="1 2">ATCC 33301</strain>
    </source>
</reference>
<sequence length="177" mass="19364">MSVNNPPPSGISRRHLLQGIGVLSVAGLCGSLFPAYRAAAAGLHDSGFIPLSEFLVNRRVNPVLAQRYFDGLHRHDANFDQKLSLLQQDIRPGKYRNIDNFLQNNPVNSDLRQAASQVISAWYRGVVGNDDKLELIAYAEAMMYLPTQGILVVPTYGSGPISWAAVDNKPAHQGPEV</sequence>
<protein>
    <submittedName>
        <fullName evidence="1">Membrane-bound 2-keto-D-gluconate dehydrogenase, gamma subunit</fullName>
        <ecNumber evidence="1">1.1.99.4</ecNumber>
    </submittedName>
</protein>
<dbReference type="EMBL" id="JMPR01000008">
    <property type="protein sequence ID" value="KFD22358.1"/>
    <property type="molecule type" value="Genomic_DNA"/>
</dbReference>
<dbReference type="GO" id="GO:0047843">
    <property type="term" value="F:dehydrogluconate dehydrogenase activity"/>
    <property type="evidence" value="ECO:0007669"/>
    <property type="project" value="UniProtKB-EC"/>
</dbReference>
<dbReference type="PROSITE" id="PS51318">
    <property type="entry name" value="TAT"/>
    <property type="match status" value="1"/>
</dbReference>
<organism evidence="1 2">
    <name type="scientific">Tatumella ptyseos ATCC 33301</name>
    <dbReference type="NCBI Taxonomy" id="1005995"/>
    <lineage>
        <taxon>Bacteria</taxon>
        <taxon>Pseudomonadati</taxon>
        <taxon>Pseudomonadota</taxon>
        <taxon>Gammaproteobacteria</taxon>
        <taxon>Enterobacterales</taxon>
        <taxon>Erwiniaceae</taxon>
        <taxon>Tatumella</taxon>
    </lineage>
</organism>
<comment type="caution">
    <text evidence="1">The sequence shown here is derived from an EMBL/GenBank/DDBJ whole genome shotgun (WGS) entry which is preliminary data.</text>
</comment>